<dbReference type="InterPro" id="IPR001387">
    <property type="entry name" value="Cro/C1-type_HTH"/>
</dbReference>
<dbReference type="EMBL" id="LN606600">
    <property type="protein sequence ID" value="CEF41633.1"/>
    <property type="molecule type" value="Genomic_DNA"/>
</dbReference>
<dbReference type="Pfam" id="PF13614">
    <property type="entry name" value="AAA_31"/>
    <property type="match status" value="1"/>
</dbReference>
<dbReference type="PANTHER" id="PTHR13696:SF99">
    <property type="entry name" value="COBYRINIC ACID AC-DIAMIDE SYNTHASE"/>
    <property type="match status" value="1"/>
</dbReference>
<feature type="domain" description="HTH cro/C1-type" evidence="2">
    <location>
        <begin position="11"/>
        <end position="71"/>
    </location>
</feature>
<dbReference type="CDD" id="cd02042">
    <property type="entry name" value="ParAB_family"/>
    <property type="match status" value="1"/>
</dbReference>
<dbReference type="Gene3D" id="3.40.50.300">
    <property type="entry name" value="P-loop containing nucleotide triphosphate hydrolases"/>
    <property type="match status" value="1"/>
</dbReference>
<sequence>MMTEKNAGNTLKKIRTNLGLSQAELKSLLNERLSRNYDRHTISRWENGRQPIPSEVLNELQQLIERRPQPLQVIVFANQKGGVGKTTSALNVAYALSRLNYRVLLIDADPQASATSALVGDALVELYRNGRTLDAALLKGIPFADVILDKSTELGNGRILPFSFIPSHIDLAEVDVRREPGTEGLLREAIQGVQNDFDYIIIDSPPHLGFLTWMALTAGNQVFIPVRTEPYDVMGVNLILDTISKVNRRSNPRLRIGGVIPTQFSSNQYVDVGIIEHLITTLAGKADVLEPVPSSTAFSNAAWEGKISVEVSPTNPAVRPYVRLAEAISNGNQPTLATDGLDLNQTEEDVRG</sequence>
<dbReference type="KEGG" id="asz:ASN_2341"/>
<dbReference type="InterPro" id="IPR027417">
    <property type="entry name" value="P-loop_NTPase"/>
</dbReference>
<gene>
    <name evidence="3" type="primary">minD</name>
    <name evidence="3" type="ORF">ASN_2341</name>
</gene>
<dbReference type="Gene3D" id="1.10.260.40">
    <property type="entry name" value="lambda repressor-like DNA-binding domains"/>
    <property type="match status" value="1"/>
</dbReference>
<accession>A0A0U5EZW7</accession>
<keyword evidence="4" id="KW-1185">Reference proteome</keyword>
<dbReference type="InterPro" id="IPR025669">
    <property type="entry name" value="AAA_dom"/>
</dbReference>
<reference evidence="4" key="1">
    <citation type="submission" date="2014-09" db="EMBL/GenBank/DDBJ databases">
        <authorList>
            <person name="Illeghems K.G."/>
        </authorList>
    </citation>
    <scope>NUCLEOTIDE SEQUENCE [LARGE SCALE GENOMIC DNA]</scope>
    <source>
        <strain evidence="4">108B</strain>
    </source>
</reference>
<evidence type="ECO:0000313" key="3">
    <source>
        <dbReference type="EMBL" id="CEF41633.1"/>
    </source>
</evidence>
<feature type="region of interest" description="Disordered" evidence="1">
    <location>
        <begin position="333"/>
        <end position="352"/>
    </location>
</feature>
<dbReference type="AlphaFoldDB" id="A0A0U5EZW7"/>
<dbReference type="Pfam" id="PF01381">
    <property type="entry name" value="HTH_3"/>
    <property type="match status" value="1"/>
</dbReference>
<evidence type="ECO:0000256" key="1">
    <source>
        <dbReference type="SAM" id="MobiDB-lite"/>
    </source>
</evidence>
<dbReference type="SUPFAM" id="SSF47413">
    <property type="entry name" value="lambda repressor-like DNA-binding domains"/>
    <property type="match status" value="1"/>
</dbReference>
<dbReference type="InterPro" id="IPR050678">
    <property type="entry name" value="DNA_Partitioning_ATPase"/>
</dbReference>
<dbReference type="InterPro" id="IPR010982">
    <property type="entry name" value="Lambda_DNA-bd_dom_sf"/>
</dbReference>
<dbReference type="GO" id="GO:0003677">
    <property type="term" value="F:DNA binding"/>
    <property type="evidence" value="ECO:0007669"/>
    <property type="project" value="InterPro"/>
</dbReference>
<dbReference type="Proteomes" id="UP000056109">
    <property type="component" value="Chromosome I"/>
</dbReference>
<dbReference type="CDD" id="cd00093">
    <property type="entry name" value="HTH_XRE"/>
    <property type="match status" value="1"/>
</dbReference>
<organism evidence="3 4">
    <name type="scientific">Acetobacter senegalensis</name>
    <dbReference type="NCBI Taxonomy" id="446692"/>
    <lineage>
        <taxon>Bacteria</taxon>
        <taxon>Pseudomonadati</taxon>
        <taxon>Pseudomonadota</taxon>
        <taxon>Alphaproteobacteria</taxon>
        <taxon>Acetobacterales</taxon>
        <taxon>Acetobacteraceae</taxon>
        <taxon>Acetobacter</taxon>
    </lineage>
</organism>
<proteinExistence type="predicted"/>
<protein>
    <submittedName>
        <fullName evidence="3">Chromosome partitioning protein</fullName>
    </submittedName>
</protein>
<evidence type="ECO:0000313" key="4">
    <source>
        <dbReference type="Proteomes" id="UP000056109"/>
    </source>
</evidence>
<dbReference type="PROSITE" id="PS50943">
    <property type="entry name" value="HTH_CROC1"/>
    <property type="match status" value="1"/>
</dbReference>
<name>A0A0U5EZW7_9PROT</name>
<dbReference type="PANTHER" id="PTHR13696">
    <property type="entry name" value="P-LOOP CONTAINING NUCLEOSIDE TRIPHOSPHATE HYDROLASE"/>
    <property type="match status" value="1"/>
</dbReference>
<evidence type="ECO:0000259" key="2">
    <source>
        <dbReference type="PROSITE" id="PS50943"/>
    </source>
</evidence>
<dbReference type="PATRIC" id="fig|446692.3.peg.2428"/>
<dbReference type="SUPFAM" id="SSF52540">
    <property type="entry name" value="P-loop containing nucleoside triphosphate hydrolases"/>
    <property type="match status" value="1"/>
</dbReference>